<dbReference type="PANTHER" id="PTHR36437:SF2">
    <property type="entry name" value="GLYOXALASE_BLEOMYCIN RESISTANCE PROTEIN_DIOXYGENASE"/>
    <property type="match status" value="1"/>
</dbReference>
<proteinExistence type="predicted"/>
<dbReference type="PANTHER" id="PTHR36437">
    <property type="entry name" value="GLYOXALASE/BLEOMYCIN RESISTANCE PROTEIN/DIOXYGENASE"/>
    <property type="match status" value="1"/>
</dbReference>
<evidence type="ECO:0000313" key="2">
    <source>
        <dbReference type="EMBL" id="SQB04370.1"/>
    </source>
</evidence>
<reference evidence="2 4" key="2">
    <citation type="submission" date="2018-06" db="EMBL/GenBank/DDBJ databases">
        <authorList>
            <consortium name="Pathogen Informatics"/>
            <person name="Doyle S."/>
        </authorList>
    </citation>
    <scope>NUCLEOTIDE SEQUENCE [LARGE SCALE GENOMIC DNA]</scope>
    <source>
        <strain evidence="2 4">NCTC11224</strain>
    </source>
</reference>
<name>A0A174R5F8_9FIRM</name>
<dbReference type="Proteomes" id="UP000095512">
    <property type="component" value="Unassembled WGS sequence"/>
</dbReference>
<keyword evidence="1" id="KW-0560">Oxidoreductase</keyword>
<reference evidence="1 3" key="1">
    <citation type="submission" date="2015-09" db="EMBL/GenBank/DDBJ databases">
        <authorList>
            <consortium name="Pathogen Informatics"/>
        </authorList>
    </citation>
    <scope>NUCLEOTIDE SEQUENCE [LARGE SCALE GENOMIC DNA]</scope>
    <source>
        <strain evidence="1 3">2789STDY5834865</strain>
    </source>
</reference>
<gene>
    <name evidence="1" type="ORF">ERS852480_04104</name>
    <name evidence="2" type="ORF">NCTC11224_00782</name>
</gene>
<organism evidence="1 3">
    <name type="scientific">Enterocloster clostridioformis</name>
    <dbReference type="NCBI Taxonomy" id="1531"/>
    <lineage>
        <taxon>Bacteria</taxon>
        <taxon>Bacillati</taxon>
        <taxon>Bacillota</taxon>
        <taxon>Clostridia</taxon>
        <taxon>Lachnospirales</taxon>
        <taxon>Lachnospiraceae</taxon>
        <taxon>Enterocloster</taxon>
    </lineage>
</organism>
<evidence type="ECO:0000313" key="4">
    <source>
        <dbReference type="Proteomes" id="UP000251853"/>
    </source>
</evidence>
<dbReference type="GO" id="GO:0051213">
    <property type="term" value="F:dioxygenase activity"/>
    <property type="evidence" value="ECO:0007669"/>
    <property type="project" value="UniProtKB-KW"/>
</dbReference>
<dbReference type="AlphaFoldDB" id="A0A174R5F8"/>
<keyword evidence="1" id="KW-0223">Dioxygenase</keyword>
<accession>A0A174R5F8</accession>
<protein>
    <submittedName>
        <fullName evidence="1">Glyoxalase/bleomycin resistance protein/dioxygenase</fullName>
    </submittedName>
</protein>
<dbReference type="RefSeq" id="WP_330378534.1">
    <property type="nucleotide sequence ID" value="NZ_CAUDZF010000113.1"/>
</dbReference>
<dbReference type="EMBL" id="UAVW01000001">
    <property type="protein sequence ID" value="SQB04370.1"/>
    <property type="molecule type" value="Genomic_DNA"/>
</dbReference>
<evidence type="ECO:0000313" key="1">
    <source>
        <dbReference type="EMBL" id="CUP79401.1"/>
    </source>
</evidence>
<dbReference type="Proteomes" id="UP000251853">
    <property type="component" value="Unassembled WGS sequence"/>
</dbReference>
<dbReference type="SUPFAM" id="SSF54593">
    <property type="entry name" value="Glyoxalase/Bleomycin resistance protein/Dihydroxybiphenyl dioxygenase"/>
    <property type="match status" value="1"/>
</dbReference>
<evidence type="ECO:0000313" key="3">
    <source>
        <dbReference type="Proteomes" id="UP000095512"/>
    </source>
</evidence>
<dbReference type="EMBL" id="CZAB01000052">
    <property type="protein sequence ID" value="CUP79401.1"/>
    <property type="molecule type" value="Genomic_DNA"/>
</dbReference>
<dbReference type="Gene3D" id="3.10.180.10">
    <property type="entry name" value="2,3-Dihydroxybiphenyl 1,2-Dioxygenase, domain 1"/>
    <property type="match status" value="1"/>
</dbReference>
<sequence>MIDSIGKITLYVKNQKEARDFWTERMRFIVRLEQQMGADQKWLEVEPEIS</sequence>
<keyword evidence="4" id="KW-1185">Reference proteome</keyword>
<dbReference type="InterPro" id="IPR029068">
    <property type="entry name" value="Glyas_Bleomycin-R_OHBP_Dase"/>
</dbReference>